<evidence type="ECO:0000313" key="4">
    <source>
        <dbReference type="Proteomes" id="UP000184533"/>
    </source>
</evidence>
<gene>
    <name evidence="2" type="ORF">SAMN02745223_00622</name>
    <name evidence="1" type="ORF">VW29_16355</name>
</gene>
<protein>
    <submittedName>
        <fullName evidence="1">Uncharacterized protein</fullName>
    </submittedName>
</protein>
<name>A0A0F5LDZ6_9HYPH</name>
<reference evidence="2 4" key="2">
    <citation type="submission" date="2016-11" db="EMBL/GenBank/DDBJ databases">
        <authorList>
            <person name="Jaros S."/>
            <person name="Januszkiewicz K."/>
            <person name="Wedrychowicz H."/>
        </authorList>
    </citation>
    <scope>NUCLEOTIDE SEQUENCE [LARGE SCALE GENOMIC DNA]</scope>
    <source>
        <strain evidence="2 4">DSM 17137</strain>
    </source>
</reference>
<sequence>MPSTMSLVRLELARELTDRAEVESHAYDLHLPLSDAGRIDVSDWRRDPARCQVTRIRPGEAATRARILFVNGGTWALDFLNHNSHDGEVGFRLSSDKFLEGEYVSIREDDGRMHLFRITLVRAL</sequence>
<dbReference type="Proteomes" id="UP000033608">
    <property type="component" value="Unassembled WGS sequence"/>
</dbReference>
<dbReference type="AlphaFoldDB" id="A0A0F5LDZ6"/>
<evidence type="ECO:0000313" key="2">
    <source>
        <dbReference type="EMBL" id="SHE52094.1"/>
    </source>
</evidence>
<dbReference type="PATRIC" id="fig|1121477.3.peg.13"/>
<dbReference type="Proteomes" id="UP000184533">
    <property type="component" value="Unassembled WGS sequence"/>
</dbReference>
<reference evidence="1 3" key="1">
    <citation type="submission" date="2015-03" db="EMBL/GenBank/DDBJ databases">
        <authorList>
            <person name="Hassan Y.I."/>
            <person name="Lepp D."/>
            <person name="Zhou T."/>
        </authorList>
    </citation>
    <scope>NUCLEOTIDE SEQUENCE [LARGE SCALE GENOMIC DNA]</scope>
    <source>
        <strain evidence="1 3">DSM 17137</strain>
    </source>
</reference>
<dbReference type="EMBL" id="FQVC01000001">
    <property type="protein sequence ID" value="SHE52094.1"/>
    <property type="molecule type" value="Genomic_DNA"/>
</dbReference>
<organism evidence="1 3">
    <name type="scientific">Devosia limi DSM 17137</name>
    <dbReference type="NCBI Taxonomy" id="1121477"/>
    <lineage>
        <taxon>Bacteria</taxon>
        <taxon>Pseudomonadati</taxon>
        <taxon>Pseudomonadota</taxon>
        <taxon>Alphaproteobacteria</taxon>
        <taxon>Hyphomicrobiales</taxon>
        <taxon>Devosiaceae</taxon>
        <taxon>Devosia</taxon>
    </lineage>
</organism>
<keyword evidence="3" id="KW-1185">Reference proteome</keyword>
<dbReference type="EMBL" id="LAJF01000101">
    <property type="protein sequence ID" value="KKB80591.1"/>
    <property type="molecule type" value="Genomic_DNA"/>
</dbReference>
<dbReference type="STRING" id="1121477.SAMN02745223_00622"/>
<evidence type="ECO:0000313" key="1">
    <source>
        <dbReference type="EMBL" id="KKB80591.1"/>
    </source>
</evidence>
<accession>A0A0F5LDZ6</accession>
<proteinExistence type="predicted"/>
<evidence type="ECO:0000313" key="3">
    <source>
        <dbReference type="Proteomes" id="UP000033608"/>
    </source>
</evidence>